<dbReference type="NCBIfam" id="TIGR04183">
    <property type="entry name" value="Por_Secre_tail"/>
    <property type="match status" value="1"/>
</dbReference>
<keyword evidence="4" id="KW-1185">Reference proteome</keyword>
<evidence type="ECO:0000256" key="1">
    <source>
        <dbReference type="SAM" id="SignalP"/>
    </source>
</evidence>
<dbReference type="Proteomes" id="UP000576209">
    <property type="component" value="Unassembled WGS sequence"/>
</dbReference>
<sequence length="252" mass="27823">MKTALFSLSLLLVSPLWAQNGSILRVEPAEVSKEIVVDNLDEHFEDVTSVVVTNNSTRTIQLVREAVQGRQPRSWRYETVDRLSRSTPYVMSENEQRNGRHIPLSPGQSATFYIVLKPDGVTGKGTTELKFSDLTIPGTILASATVSTTLTQRAAAAPAIPEVEIRPSPTTVRLYPNPAVDKFFVESPRGTRVGRVEVTNTLGRQIRSFSGESGPDGYDIRELPDGLYLISIFDEGGKKLKTLRLLHRQFGA</sequence>
<reference evidence="3 4" key="1">
    <citation type="submission" date="2020-08" db="EMBL/GenBank/DDBJ databases">
        <title>Genomic Encyclopedia of Type Strains, Phase IV (KMG-IV): sequencing the most valuable type-strain genomes for metagenomic binning, comparative biology and taxonomic classification.</title>
        <authorList>
            <person name="Goeker M."/>
        </authorList>
    </citation>
    <scope>NUCLEOTIDE SEQUENCE [LARGE SCALE GENOMIC DNA]</scope>
    <source>
        <strain evidence="3 4">DSM 105137</strain>
    </source>
</reference>
<gene>
    <name evidence="3" type="ORF">GGR28_003118</name>
</gene>
<feature type="chain" id="PRO_5032696523" description="Secretion system C-terminal sorting domain-containing protein" evidence="1">
    <location>
        <begin position="19"/>
        <end position="252"/>
    </location>
</feature>
<evidence type="ECO:0000313" key="4">
    <source>
        <dbReference type="Proteomes" id="UP000576209"/>
    </source>
</evidence>
<protein>
    <recommendedName>
        <fullName evidence="2">Secretion system C-terminal sorting domain-containing protein</fullName>
    </recommendedName>
</protein>
<dbReference type="Pfam" id="PF18962">
    <property type="entry name" value="Por_Secre_tail"/>
    <property type="match status" value="1"/>
</dbReference>
<comment type="caution">
    <text evidence="3">The sequence shown here is derived from an EMBL/GenBank/DDBJ whole genome shotgun (WGS) entry which is preliminary data.</text>
</comment>
<dbReference type="EMBL" id="JACIFF010000008">
    <property type="protein sequence ID" value="MBB4080484.1"/>
    <property type="molecule type" value="Genomic_DNA"/>
</dbReference>
<dbReference type="RefSeq" id="WP_183496721.1">
    <property type="nucleotide sequence ID" value="NZ_JACIFF010000008.1"/>
</dbReference>
<organism evidence="3 4">
    <name type="scientific">Neolewinella aquimaris</name>
    <dbReference type="NCBI Taxonomy" id="1835722"/>
    <lineage>
        <taxon>Bacteria</taxon>
        <taxon>Pseudomonadati</taxon>
        <taxon>Bacteroidota</taxon>
        <taxon>Saprospiria</taxon>
        <taxon>Saprospirales</taxon>
        <taxon>Lewinellaceae</taxon>
        <taxon>Neolewinella</taxon>
    </lineage>
</organism>
<accession>A0A840E4D7</accession>
<name>A0A840E4D7_9BACT</name>
<feature type="signal peptide" evidence="1">
    <location>
        <begin position="1"/>
        <end position="18"/>
    </location>
</feature>
<feature type="domain" description="Secretion system C-terminal sorting" evidence="2">
    <location>
        <begin position="174"/>
        <end position="241"/>
    </location>
</feature>
<dbReference type="AlphaFoldDB" id="A0A840E4D7"/>
<evidence type="ECO:0000313" key="3">
    <source>
        <dbReference type="EMBL" id="MBB4080484.1"/>
    </source>
</evidence>
<dbReference type="InterPro" id="IPR026444">
    <property type="entry name" value="Secre_tail"/>
</dbReference>
<keyword evidence="1" id="KW-0732">Signal</keyword>
<proteinExistence type="predicted"/>
<evidence type="ECO:0000259" key="2">
    <source>
        <dbReference type="Pfam" id="PF18962"/>
    </source>
</evidence>